<name>A0A6A7AY47_9PLEO</name>
<accession>A0A6A7AY47</accession>
<reference evidence="2" key="1">
    <citation type="submission" date="2020-01" db="EMBL/GenBank/DDBJ databases">
        <authorList>
            <consortium name="DOE Joint Genome Institute"/>
            <person name="Haridas S."/>
            <person name="Albert R."/>
            <person name="Binder M."/>
            <person name="Bloem J."/>
            <person name="Labutti K."/>
            <person name="Salamov A."/>
            <person name="Andreopoulos B."/>
            <person name="Baker S.E."/>
            <person name="Barry K."/>
            <person name="Bills G."/>
            <person name="Bluhm B.H."/>
            <person name="Cannon C."/>
            <person name="Castanera R."/>
            <person name="Culley D.E."/>
            <person name="Daum C."/>
            <person name="Ezra D."/>
            <person name="Gonzalez J.B."/>
            <person name="Henrissat B."/>
            <person name="Kuo A."/>
            <person name="Liang C."/>
            <person name="Lipzen A."/>
            <person name="Lutzoni F."/>
            <person name="Magnuson J."/>
            <person name="Mondo S."/>
            <person name="Nolan M."/>
            <person name="Ohm R."/>
            <person name="Pangilinan J."/>
            <person name="Park H.-J."/>
            <person name="Ramirez L."/>
            <person name="Alfaro M."/>
            <person name="Sun H."/>
            <person name="Tritt A."/>
            <person name="Yoshinaga Y."/>
            <person name="Zwiers L.-H."/>
            <person name="Turgeon B.G."/>
            <person name="Goodwin S.B."/>
            <person name="Spatafora J.W."/>
            <person name="Crous P.W."/>
            <person name="Grigoriev I.V."/>
        </authorList>
    </citation>
    <scope>NUCLEOTIDE SEQUENCE</scope>
    <source>
        <strain evidence="2">IPT5</strain>
    </source>
</reference>
<evidence type="ECO:0000313" key="3">
    <source>
        <dbReference type="Proteomes" id="UP000799423"/>
    </source>
</evidence>
<feature type="region of interest" description="Disordered" evidence="1">
    <location>
        <begin position="1"/>
        <end position="121"/>
    </location>
</feature>
<feature type="compositionally biased region" description="Acidic residues" evidence="1">
    <location>
        <begin position="97"/>
        <end position="114"/>
    </location>
</feature>
<keyword evidence="3" id="KW-1185">Reference proteome</keyword>
<gene>
    <name evidence="2" type="ORF">T440DRAFT_172541</name>
</gene>
<evidence type="ECO:0000256" key="1">
    <source>
        <dbReference type="SAM" id="MobiDB-lite"/>
    </source>
</evidence>
<sequence>MATVDQPPAAAPKGHPESPPMTPSSRTQTRYPPQTHQTSPLYKRMGGSRLVQTPPLESITPTGQDHHFNYTRSQSLEPSSRPSTLSGQACATTSHDSEDEYEDEFDEESEEEDERPIRITETANFVIEELDSDPGYDCDIEVIQGHCEDAKSEKSGTKSEVLARMKGLQIDDSSDEEERELQERRYRQKKKRWSAGNFKRSHSQSVEGDSSYSDNDPLDDVDPSARRLRRRVRGPIDRRGSLIFEDRGFPNTNNIAEVEEPEEGFVKHTQGPPSIPSDDAFTLDELPFWRGAESMDLEIESE</sequence>
<dbReference type="AlphaFoldDB" id="A0A6A7AY47"/>
<feature type="region of interest" description="Disordered" evidence="1">
    <location>
        <begin position="146"/>
        <end position="232"/>
    </location>
</feature>
<organism evidence="2 3">
    <name type="scientific">Plenodomus tracheiphilus IPT5</name>
    <dbReference type="NCBI Taxonomy" id="1408161"/>
    <lineage>
        <taxon>Eukaryota</taxon>
        <taxon>Fungi</taxon>
        <taxon>Dikarya</taxon>
        <taxon>Ascomycota</taxon>
        <taxon>Pezizomycotina</taxon>
        <taxon>Dothideomycetes</taxon>
        <taxon>Pleosporomycetidae</taxon>
        <taxon>Pleosporales</taxon>
        <taxon>Pleosporineae</taxon>
        <taxon>Leptosphaeriaceae</taxon>
        <taxon>Plenodomus</taxon>
    </lineage>
</organism>
<feature type="compositionally biased region" description="Polar residues" evidence="1">
    <location>
        <begin position="23"/>
        <end position="40"/>
    </location>
</feature>
<proteinExistence type="predicted"/>
<evidence type="ECO:0000313" key="2">
    <source>
        <dbReference type="EMBL" id="KAF2848201.1"/>
    </source>
</evidence>
<dbReference type="Proteomes" id="UP000799423">
    <property type="component" value="Unassembled WGS sequence"/>
</dbReference>
<feature type="region of interest" description="Disordered" evidence="1">
    <location>
        <begin position="260"/>
        <end position="280"/>
    </location>
</feature>
<dbReference type="OrthoDB" id="4186058at2759"/>
<dbReference type="EMBL" id="MU006319">
    <property type="protein sequence ID" value="KAF2848201.1"/>
    <property type="molecule type" value="Genomic_DNA"/>
</dbReference>
<feature type="compositionally biased region" description="Polar residues" evidence="1">
    <location>
        <begin position="70"/>
        <end position="94"/>
    </location>
</feature>
<feature type="compositionally biased region" description="Polar residues" evidence="1">
    <location>
        <begin position="203"/>
        <end position="214"/>
    </location>
</feature>
<feature type="compositionally biased region" description="Basic and acidic residues" evidence="1">
    <location>
        <begin position="146"/>
        <end position="163"/>
    </location>
</feature>
<protein>
    <submittedName>
        <fullName evidence="2">Uncharacterized protein</fullName>
    </submittedName>
</protein>